<keyword evidence="3" id="KW-1185">Reference proteome</keyword>
<dbReference type="EMBL" id="CP042912">
    <property type="protein sequence ID" value="QEG22701.1"/>
    <property type="molecule type" value="Genomic_DNA"/>
</dbReference>
<evidence type="ECO:0000313" key="2">
    <source>
        <dbReference type="EMBL" id="QEG22701.1"/>
    </source>
</evidence>
<dbReference type="KEGG" id="mff:MFFC18_25840"/>
<feature type="transmembrane region" description="Helical" evidence="1">
    <location>
        <begin position="442"/>
        <end position="467"/>
    </location>
</feature>
<feature type="transmembrane region" description="Helical" evidence="1">
    <location>
        <begin position="239"/>
        <end position="262"/>
    </location>
</feature>
<keyword evidence="1" id="KW-1133">Transmembrane helix</keyword>
<gene>
    <name evidence="2" type="ORF">MFFC18_25840</name>
</gene>
<reference evidence="2 3" key="1">
    <citation type="submission" date="2019-08" db="EMBL/GenBank/DDBJ databases">
        <title>Deep-cultivation of Planctomycetes and their phenomic and genomic characterization uncovers novel biology.</title>
        <authorList>
            <person name="Wiegand S."/>
            <person name="Jogler M."/>
            <person name="Boedeker C."/>
            <person name="Pinto D."/>
            <person name="Vollmers J."/>
            <person name="Rivas-Marin E."/>
            <person name="Kohn T."/>
            <person name="Peeters S.H."/>
            <person name="Heuer A."/>
            <person name="Rast P."/>
            <person name="Oberbeckmann S."/>
            <person name="Bunk B."/>
            <person name="Jeske O."/>
            <person name="Meyerdierks A."/>
            <person name="Storesund J.E."/>
            <person name="Kallscheuer N."/>
            <person name="Luecker S."/>
            <person name="Lage O.M."/>
            <person name="Pohl T."/>
            <person name="Merkel B.J."/>
            <person name="Hornburger P."/>
            <person name="Mueller R.-W."/>
            <person name="Bruemmer F."/>
            <person name="Labrenz M."/>
            <person name="Spormann A.M."/>
            <person name="Op den Camp H."/>
            <person name="Overmann J."/>
            <person name="Amann R."/>
            <person name="Jetten M.S.M."/>
            <person name="Mascher T."/>
            <person name="Medema M.H."/>
            <person name="Devos D.P."/>
            <person name="Kaster A.-K."/>
            <person name="Ovreas L."/>
            <person name="Rohde M."/>
            <person name="Galperin M.Y."/>
            <person name="Jogler C."/>
        </authorList>
    </citation>
    <scope>NUCLEOTIDE SEQUENCE [LARGE SCALE GENOMIC DNA]</scope>
    <source>
        <strain evidence="2 3">FC18</strain>
    </source>
</reference>
<feature type="transmembrane region" description="Helical" evidence="1">
    <location>
        <begin position="339"/>
        <end position="362"/>
    </location>
</feature>
<feature type="transmembrane region" description="Helical" evidence="1">
    <location>
        <begin position="205"/>
        <end position="227"/>
    </location>
</feature>
<dbReference type="AlphaFoldDB" id="A0A5B9PIX3"/>
<name>A0A5B9PIX3_9BACT</name>
<keyword evidence="1" id="KW-0472">Membrane</keyword>
<feature type="transmembrane region" description="Helical" evidence="1">
    <location>
        <begin position="394"/>
        <end position="415"/>
    </location>
</feature>
<feature type="transmembrane region" description="Helical" evidence="1">
    <location>
        <begin position="88"/>
        <end position="107"/>
    </location>
</feature>
<keyword evidence="1" id="KW-0812">Transmembrane</keyword>
<evidence type="ECO:0000256" key="1">
    <source>
        <dbReference type="SAM" id="Phobius"/>
    </source>
</evidence>
<sequence length="606" mass="67136">MSQPEGSKHKGDAIDRNDAVHFEKIEEHSGPIPGNASLAGDSGDASVSDFLVAKESSTRLDSWIDWISDFCSSILVKETRQAIKSRQFFMTFMFLLALIVLWTFFALSPARDNYEIESLGSFMLCGFLWILGVPLVLIIPFTTFRSLAQEYEDGTIDMVMITTMKPWQIIAGKLGSAMLQVLIYMSILAPCISFCYLLRGVDISQIWYSIGGSLVVTFGLCCLAIALASAADTARIIQVLSVLLILALLFCGFVWCGLSYAICFEPVSQSDQGIMNLLWSGAGLAWISSALVLFCAATARIAFASSNRSTLVRIGVTIQVVLFVGWVIASMTAFGYNKYGFMVASVFAMHYMLLVGGMMLGCHPGMSPRVRRSLPRTRLKQLLFGLYMPGPGRAFLFVIGLSAGICSTLAILAIGHDLFEVSFDMDIPNAARNPNTFAGVDIQFSLLTILANFLFFLFFFCIAFLISRLFARRSVHRNPFVIEMAFITAIPAAIAIFSSYALAPDVFEDLRYGFDLSQIFNWYRVQYLAVEGNVDEAIPYMLIVGIPTFTMLYVCFRLSAPELSESHTAVPQRVLEENEALKRERLWGADADEETIDEIFAVVRSN</sequence>
<feature type="transmembrane region" description="Helical" evidence="1">
    <location>
        <begin position="119"/>
        <end position="139"/>
    </location>
</feature>
<accession>A0A5B9PIX3</accession>
<feature type="transmembrane region" description="Helical" evidence="1">
    <location>
        <begin position="274"/>
        <end position="299"/>
    </location>
</feature>
<dbReference type="STRING" id="980251.GCA_001642875_02580"/>
<feature type="transmembrane region" description="Helical" evidence="1">
    <location>
        <begin position="537"/>
        <end position="556"/>
    </location>
</feature>
<protein>
    <submittedName>
        <fullName evidence="2">ABC-2 family transporter protein</fullName>
    </submittedName>
</protein>
<feature type="transmembrane region" description="Helical" evidence="1">
    <location>
        <begin position="311"/>
        <end position="333"/>
    </location>
</feature>
<organism evidence="2 3">
    <name type="scientific">Mariniblastus fucicola</name>
    <dbReference type="NCBI Taxonomy" id="980251"/>
    <lineage>
        <taxon>Bacteria</taxon>
        <taxon>Pseudomonadati</taxon>
        <taxon>Planctomycetota</taxon>
        <taxon>Planctomycetia</taxon>
        <taxon>Pirellulales</taxon>
        <taxon>Pirellulaceae</taxon>
        <taxon>Mariniblastus</taxon>
    </lineage>
</organism>
<feature type="transmembrane region" description="Helical" evidence="1">
    <location>
        <begin position="479"/>
        <end position="503"/>
    </location>
</feature>
<dbReference type="OrthoDB" id="5524691at2"/>
<dbReference type="Proteomes" id="UP000322214">
    <property type="component" value="Chromosome"/>
</dbReference>
<evidence type="ECO:0000313" key="3">
    <source>
        <dbReference type="Proteomes" id="UP000322214"/>
    </source>
</evidence>
<proteinExistence type="predicted"/>
<dbReference type="RefSeq" id="WP_075085011.1">
    <property type="nucleotide sequence ID" value="NZ_CP042912.1"/>
</dbReference>